<proteinExistence type="inferred from homology"/>
<name>A0AAW0R4R7_9PEZI</name>
<dbReference type="GO" id="GO:0016491">
    <property type="term" value="F:oxidoreductase activity"/>
    <property type="evidence" value="ECO:0007669"/>
    <property type="project" value="UniProtKB-KW"/>
</dbReference>
<evidence type="ECO:0000256" key="2">
    <source>
        <dbReference type="ARBA" id="ARBA00023002"/>
    </source>
</evidence>
<evidence type="ECO:0000313" key="3">
    <source>
        <dbReference type="EMBL" id="KAK8123872.1"/>
    </source>
</evidence>
<dbReference type="Pfam" id="PF00106">
    <property type="entry name" value="adh_short"/>
    <property type="match status" value="1"/>
</dbReference>
<evidence type="ECO:0000256" key="1">
    <source>
        <dbReference type="ARBA" id="ARBA00006484"/>
    </source>
</evidence>
<dbReference type="PANTHER" id="PTHR24320:SF148">
    <property type="entry name" value="NAD(P)-BINDING ROSSMANN-FOLD SUPERFAMILY PROTEIN"/>
    <property type="match status" value="1"/>
</dbReference>
<dbReference type="InterPro" id="IPR036291">
    <property type="entry name" value="NAD(P)-bd_dom_sf"/>
</dbReference>
<organism evidence="3 4">
    <name type="scientific">Apiospora kogelbergensis</name>
    <dbReference type="NCBI Taxonomy" id="1337665"/>
    <lineage>
        <taxon>Eukaryota</taxon>
        <taxon>Fungi</taxon>
        <taxon>Dikarya</taxon>
        <taxon>Ascomycota</taxon>
        <taxon>Pezizomycotina</taxon>
        <taxon>Sordariomycetes</taxon>
        <taxon>Xylariomycetidae</taxon>
        <taxon>Amphisphaeriales</taxon>
        <taxon>Apiosporaceae</taxon>
        <taxon>Apiospora</taxon>
    </lineage>
</organism>
<keyword evidence="2" id="KW-0560">Oxidoreductase</keyword>
<keyword evidence="4" id="KW-1185">Reference proteome</keyword>
<gene>
    <name evidence="3" type="ORF">PG999_003790</name>
</gene>
<dbReference type="AlphaFoldDB" id="A0AAW0R4R7"/>
<comment type="similarity">
    <text evidence="1">Belongs to the short-chain dehydrogenases/reductases (SDR) family.</text>
</comment>
<sequence>MKTQTIIATGASSGLGFEVIRQLLEEPQQETAYTVIIGARDAQRTIANLAQLQYDNSRHRAVVLRLELTDLKSVHEFAGNALARVPDLTPVNTLFLNAGMSKDAGPSSNGSKWCDAQVVNQLSQHYLIHLLRNKLIASKSRIVVVSSGGIRRGDPARAETSLLANSGADGFTVYVDSKLTQLMNAHWWRRQLAGSCTVVAVSPGLIPDTGIFRNYDQEKRPTMASTDAKTVEEGARSLLRAFTCTDMPEDPDRIFLTSWGEWWEKSEIQASLDKELQNKWSPSKNDIRRD</sequence>
<dbReference type="PANTHER" id="PTHR24320">
    <property type="entry name" value="RETINOL DEHYDROGENASE"/>
    <property type="match status" value="1"/>
</dbReference>
<dbReference type="InterPro" id="IPR002347">
    <property type="entry name" value="SDR_fam"/>
</dbReference>
<dbReference type="EMBL" id="JAQQWP010000003">
    <property type="protein sequence ID" value="KAK8123872.1"/>
    <property type="molecule type" value="Genomic_DNA"/>
</dbReference>
<protein>
    <recommendedName>
        <fullName evidence="5">Short chain dehydrogenase</fullName>
    </recommendedName>
</protein>
<dbReference type="Gene3D" id="3.40.50.720">
    <property type="entry name" value="NAD(P)-binding Rossmann-like Domain"/>
    <property type="match status" value="1"/>
</dbReference>
<accession>A0AAW0R4R7</accession>
<comment type="caution">
    <text evidence="3">The sequence shown here is derived from an EMBL/GenBank/DDBJ whole genome shotgun (WGS) entry which is preliminary data.</text>
</comment>
<reference evidence="3 4" key="1">
    <citation type="submission" date="2023-01" db="EMBL/GenBank/DDBJ databases">
        <title>Analysis of 21 Apiospora genomes using comparative genomics revels a genus with tremendous synthesis potential of carbohydrate active enzymes and secondary metabolites.</title>
        <authorList>
            <person name="Sorensen T."/>
        </authorList>
    </citation>
    <scope>NUCLEOTIDE SEQUENCE [LARGE SCALE GENOMIC DNA]</scope>
    <source>
        <strain evidence="3 4">CBS 117206</strain>
    </source>
</reference>
<evidence type="ECO:0008006" key="5">
    <source>
        <dbReference type="Google" id="ProtNLM"/>
    </source>
</evidence>
<evidence type="ECO:0000313" key="4">
    <source>
        <dbReference type="Proteomes" id="UP001392437"/>
    </source>
</evidence>
<dbReference type="SUPFAM" id="SSF51735">
    <property type="entry name" value="NAD(P)-binding Rossmann-fold domains"/>
    <property type="match status" value="1"/>
</dbReference>
<dbReference type="Proteomes" id="UP001392437">
    <property type="component" value="Unassembled WGS sequence"/>
</dbReference>